<feature type="region of interest" description="Disordered" evidence="1">
    <location>
        <begin position="233"/>
        <end position="314"/>
    </location>
</feature>
<dbReference type="EMBL" id="CAJNNV010007986">
    <property type="protein sequence ID" value="CAE8595641.1"/>
    <property type="molecule type" value="Genomic_DNA"/>
</dbReference>
<dbReference type="Proteomes" id="UP000654075">
    <property type="component" value="Unassembled WGS sequence"/>
</dbReference>
<sequence length="314" mass="33929">ARTLGALSCQATVEVVALLTQLARTQSVGVFEAFREASVLERALALLLSSSSSVLHNTVWALMCEIARSPAEVGKQAMLDFLRDGKSMGRAIEAMRCGSTSLEAQPAHGESVGDISECQSQYVGTESVGCLGQLLGICTELRDLGRRRSEVQAALAQLDGWTEVVLPELRAFEAIQAEPLGGFLEEPEPEGHPSQTAAEAEAENVDVDELRLEDLRDINEDLDTELLLHLASKQQVHRQSQEDRRAMVQRGGALQEEEDRLGTQVPGDDLQQSPELGQEPAAPSSSEQQASSRRPRPVGGSPLAAEVARLDDWV</sequence>
<feature type="compositionally biased region" description="Low complexity" evidence="1">
    <location>
        <begin position="278"/>
        <end position="292"/>
    </location>
</feature>
<comment type="caution">
    <text evidence="2">The sequence shown here is derived from an EMBL/GenBank/DDBJ whole genome shotgun (WGS) entry which is preliminary data.</text>
</comment>
<evidence type="ECO:0000256" key="1">
    <source>
        <dbReference type="SAM" id="MobiDB-lite"/>
    </source>
</evidence>
<name>A0A813ECF6_POLGL</name>
<feature type="region of interest" description="Disordered" evidence="1">
    <location>
        <begin position="183"/>
        <end position="206"/>
    </location>
</feature>
<gene>
    <name evidence="2" type="ORF">PGLA1383_LOCUS14148</name>
</gene>
<organism evidence="2 3">
    <name type="scientific">Polarella glacialis</name>
    <name type="common">Dinoflagellate</name>
    <dbReference type="NCBI Taxonomy" id="89957"/>
    <lineage>
        <taxon>Eukaryota</taxon>
        <taxon>Sar</taxon>
        <taxon>Alveolata</taxon>
        <taxon>Dinophyceae</taxon>
        <taxon>Suessiales</taxon>
        <taxon>Suessiaceae</taxon>
        <taxon>Polarella</taxon>
    </lineage>
</organism>
<feature type="non-terminal residue" evidence="2">
    <location>
        <position position="314"/>
    </location>
</feature>
<dbReference type="AlphaFoldDB" id="A0A813ECF6"/>
<protein>
    <submittedName>
        <fullName evidence="2">Uncharacterized protein</fullName>
    </submittedName>
</protein>
<evidence type="ECO:0000313" key="3">
    <source>
        <dbReference type="Proteomes" id="UP000654075"/>
    </source>
</evidence>
<evidence type="ECO:0000313" key="2">
    <source>
        <dbReference type="EMBL" id="CAE8595641.1"/>
    </source>
</evidence>
<proteinExistence type="predicted"/>
<keyword evidence="3" id="KW-1185">Reference proteome</keyword>
<accession>A0A813ECF6</accession>
<reference evidence="2" key="1">
    <citation type="submission" date="2021-02" db="EMBL/GenBank/DDBJ databases">
        <authorList>
            <person name="Dougan E. K."/>
            <person name="Rhodes N."/>
            <person name="Thang M."/>
            <person name="Chan C."/>
        </authorList>
    </citation>
    <scope>NUCLEOTIDE SEQUENCE</scope>
</reference>